<protein>
    <recommendedName>
        <fullName evidence="4">Integral membrane protein</fullName>
    </recommendedName>
</protein>
<evidence type="ECO:0000313" key="3">
    <source>
        <dbReference type="Proteomes" id="UP001150259"/>
    </source>
</evidence>
<keyword evidence="1" id="KW-0812">Transmembrane</keyword>
<evidence type="ECO:0000256" key="1">
    <source>
        <dbReference type="SAM" id="Phobius"/>
    </source>
</evidence>
<keyword evidence="3" id="KW-1185">Reference proteome</keyword>
<name>A0ABT5GKZ1_9MICO</name>
<evidence type="ECO:0008006" key="4">
    <source>
        <dbReference type="Google" id="ProtNLM"/>
    </source>
</evidence>
<feature type="transmembrane region" description="Helical" evidence="1">
    <location>
        <begin position="67"/>
        <end position="87"/>
    </location>
</feature>
<sequence>MVQLQVALSVMCGVAAVLVLVQVARDRLVNRPILAWLAVIEVGLVVHLVQGIAWLTGGDRGISAATYVGYLAASLVVLPLAVGWAWAERSRSGTAVILVGLFLVPYLFLRLYDVAGPIR</sequence>
<dbReference type="Proteomes" id="UP001150259">
    <property type="component" value="Unassembled WGS sequence"/>
</dbReference>
<feature type="transmembrane region" description="Helical" evidence="1">
    <location>
        <begin position="94"/>
        <end position="112"/>
    </location>
</feature>
<keyword evidence="1" id="KW-1133">Transmembrane helix</keyword>
<evidence type="ECO:0000313" key="2">
    <source>
        <dbReference type="EMBL" id="MDC5698894.1"/>
    </source>
</evidence>
<accession>A0ABT5GKZ1</accession>
<comment type="caution">
    <text evidence="2">The sequence shown here is derived from an EMBL/GenBank/DDBJ whole genome shotgun (WGS) entry which is preliminary data.</text>
</comment>
<feature type="transmembrane region" description="Helical" evidence="1">
    <location>
        <begin position="33"/>
        <end position="55"/>
    </location>
</feature>
<organism evidence="2 3">
    <name type="scientific">Intrasporangium calvum</name>
    <dbReference type="NCBI Taxonomy" id="53358"/>
    <lineage>
        <taxon>Bacteria</taxon>
        <taxon>Bacillati</taxon>
        <taxon>Actinomycetota</taxon>
        <taxon>Actinomycetes</taxon>
        <taxon>Micrococcales</taxon>
        <taxon>Intrasporangiaceae</taxon>
        <taxon>Intrasporangium</taxon>
    </lineage>
</organism>
<gene>
    <name evidence="2" type="ORF">OO014_16700</name>
</gene>
<keyword evidence="1" id="KW-0472">Membrane</keyword>
<dbReference type="RefSeq" id="WP_272463456.1">
    <property type="nucleotide sequence ID" value="NZ_JAPFQL010000091.1"/>
</dbReference>
<feature type="transmembrane region" description="Helical" evidence="1">
    <location>
        <begin position="6"/>
        <end position="24"/>
    </location>
</feature>
<reference evidence="2 3" key="1">
    <citation type="submission" date="2022-11" db="EMBL/GenBank/DDBJ databases">
        <title>Anaerobic phenanthrene biodegradation by a DNRA strain PheN6.</title>
        <authorList>
            <person name="Zhang Z."/>
        </authorList>
    </citation>
    <scope>NUCLEOTIDE SEQUENCE [LARGE SCALE GENOMIC DNA]</scope>
    <source>
        <strain evidence="2 3">PheN6</strain>
    </source>
</reference>
<proteinExistence type="predicted"/>
<dbReference type="EMBL" id="JAPFQL010000091">
    <property type="protein sequence ID" value="MDC5698894.1"/>
    <property type="molecule type" value="Genomic_DNA"/>
</dbReference>